<dbReference type="SUPFAM" id="SSF102405">
    <property type="entry name" value="MCP/YpsA-like"/>
    <property type="match status" value="1"/>
</dbReference>
<comment type="caution">
    <text evidence="1">The sequence shown here is derived from an EMBL/GenBank/DDBJ whole genome shotgun (WGS) entry which is preliminary data.</text>
</comment>
<dbReference type="EMBL" id="BARU01041830">
    <property type="protein sequence ID" value="GAH78379.1"/>
    <property type="molecule type" value="Genomic_DNA"/>
</dbReference>
<dbReference type="NCBIfam" id="TIGR00725">
    <property type="entry name" value="TIGR00725 family protein"/>
    <property type="match status" value="1"/>
</dbReference>
<dbReference type="InterPro" id="IPR052341">
    <property type="entry name" value="LOG_family_nucleotidases"/>
</dbReference>
<dbReference type="Pfam" id="PF18306">
    <property type="entry name" value="LDcluster4"/>
    <property type="match status" value="1"/>
</dbReference>
<dbReference type="GO" id="GO:0005829">
    <property type="term" value="C:cytosol"/>
    <property type="evidence" value="ECO:0007669"/>
    <property type="project" value="TreeGrafter"/>
</dbReference>
<gene>
    <name evidence="1" type="ORF">S03H2_64405</name>
</gene>
<dbReference type="PANTHER" id="PTHR43393">
    <property type="entry name" value="CYTOKININ RIBOSIDE 5'-MONOPHOSPHATE PHOSPHORIBOHYDROLASE"/>
    <property type="match status" value="1"/>
</dbReference>
<organism evidence="1">
    <name type="scientific">marine sediment metagenome</name>
    <dbReference type="NCBI Taxonomy" id="412755"/>
    <lineage>
        <taxon>unclassified sequences</taxon>
        <taxon>metagenomes</taxon>
        <taxon>ecological metagenomes</taxon>
    </lineage>
</organism>
<proteinExistence type="predicted"/>
<dbReference type="AlphaFoldDB" id="X1JJB5"/>
<sequence length="160" mass="16354">MITNKKFIAVIGGSQCSKEEAKLAEEVGRELAKQGAILVCGGLGGVMEAACKGASSEGGVTIGILPGDNRQAANPYVQIPIATGMGYARNIAVVKSTQAVIAVGGNYGTLSEISHALQSGIPVIGLNTWSLSRNGQQDNSITIVQSSSEAVNKALNLAIK</sequence>
<evidence type="ECO:0008006" key="2">
    <source>
        <dbReference type="Google" id="ProtNLM"/>
    </source>
</evidence>
<accession>X1JJB5</accession>
<evidence type="ECO:0000313" key="1">
    <source>
        <dbReference type="EMBL" id="GAH78379.1"/>
    </source>
</evidence>
<dbReference type="PANTHER" id="PTHR43393:SF3">
    <property type="entry name" value="LYSINE DECARBOXYLASE-LIKE PROTEIN"/>
    <property type="match status" value="1"/>
</dbReference>
<dbReference type="Gene3D" id="3.40.50.450">
    <property type="match status" value="1"/>
</dbReference>
<reference evidence="1" key="1">
    <citation type="journal article" date="2014" name="Front. Microbiol.">
        <title>High frequency of phylogenetically diverse reductive dehalogenase-homologous genes in deep subseafloor sedimentary metagenomes.</title>
        <authorList>
            <person name="Kawai M."/>
            <person name="Futagami T."/>
            <person name="Toyoda A."/>
            <person name="Takaki Y."/>
            <person name="Nishi S."/>
            <person name="Hori S."/>
            <person name="Arai W."/>
            <person name="Tsubouchi T."/>
            <person name="Morono Y."/>
            <person name="Uchiyama I."/>
            <person name="Ito T."/>
            <person name="Fujiyama A."/>
            <person name="Inagaki F."/>
            <person name="Takami H."/>
        </authorList>
    </citation>
    <scope>NUCLEOTIDE SEQUENCE</scope>
    <source>
        <strain evidence="1">Expedition CK06-06</strain>
    </source>
</reference>
<name>X1JJB5_9ZZZZ</name>
<dbReference type="InterPro" id="IPR041164">
    <property type="entry name" value="LDcluster4"/>
</dbReference>
<protein>
    <recommendedName>
        <fullName evidence="2">TIGR00725 family protein</fullName>
    </recommendedName>
</protein>
<dbReference type="InterPro" id="IPR005268">
    <property type="entry name" value="CHP00725"/>
</dbReference>